<evidence type="ECO:0000256" key="1">
    <source>
        <dbReference type="SAM" id="MobiDB-lite"/>
    </source>
</evidence>
<name>A0A8X6J521_TRICU</name>
<sequence>IYLPVLCALVVFTMFSLEVRGDDEAPPADDAPADDAPAGDAPAEAPTSAAESSLQRFAPYELLFKTLSLVLAVLLMKF</sequence>
<proteinExistence type="predicted"/>
<dbReference type="Proteomes" id="UP000887116">
    <property type="component" value="Unassembled WGS sequence"/>
</dbReference>
<keyword evidence="2" id="KW-0732">Signal</keyword>
<feature type="signal peptide" evidence="2">
    <location>
        <begin position="1"/>
        <end position="21"/>
    </location>
</feature>
<evidence type="ECO:0000313" key="3">
    <source>
        <dbReference type="EMBL" id="GFR20430.1"/>
    </source>
</evidence>
<protein>
    <submittedName>
        <fullName evidence="3">Uncharacterized protein</fullName>
    </submittedName>
</protein>
<accession>A0A8X6J521</accession>
<evidence type="ECO:0000313" key="4">
    <source>
        <dbReference type="Proteomes" id="UP000887116"/>
    </source>
</evidence>
<comment type="caution">
    <text evidence="3">The sequence shown here is derived from an EMBL/GenBank/DDBJ whole genome shotgun (WGS) entry which is preliminary data.</text>
</comment>
<organism evidence="3 4">
    <name type="scientific">Trichonephila clavata</name>
    <name type="common">Joro spider</name>
    <name type="synonym">Nephila clavata</name>
    <dbReference type="NCBI Taxonomy" id="2740835"/>
    <lineage>
        <taxon>Eukaryota</taxon>
        <taxon>Metazoa</taxon>
        <taxon>Ecdysozoa</taxon>
        <taxon>Arthropoda</taxon>
        <taxon>Chelicerata</taxon>
        <taxon>Arachnida</taxon>
        <taxon>Araneae</taxon>
        <taxon>Araneomorphae</taxon>
        <taxon>Entelegynae</taxon>
        <taxon>Araneoidea</taxon>
        <taxon>Nephilidae</taxon>
        <taxon>Trichonephila</taxon>
    </lineage>
</organism>
<feature type="region of interest" description="Disordered" evidence="1">
    <location>
        <begin position="23"/>
        <end position="50"/>
    </location>
</feature>
<reference evidence="3" key="1">
    <citation type="submission" date="2020-07" db="EMBL/GenBank/DDBJ databases">
        <title>Multicomponent nature underlies the extraordinary mechanical properties of spider dragline silk.</title>
        <authorList>
            <person name="Kono N."/>
            <person name="Nakamura H."/>
            <person name="Mori M."/>
            <person name="Yoshida Y."/>
            <person name="Ohtoshi R."/>
            <person name="Malay A.D."/>
            <person name="Moran D.A.P."/>
            <person name="Tomita M."/>
            <person name="Numata K."/>
            <person name="Arakawa K."/>
        </authorList>
    </citation>
    <scope>NUCLEOTIDE SEQUENCE</scope>
</reference>
<keyword evidence="4" id="KW-1185">Reference proteome</keyword>
<feature type="compositionally biased region" description="Low complexity" evidence="1">
    <location>
        <begin position="34"/>
        <end position="50"/>
    </location>
</feature>
<evidence type="ECO:0000256" key="2">
    <source>
        <dbReference type="SAM" id="SignalP"/>
    </source>
</evidence>
<feature type="chain" id="PRO_5036457369" evidence="2">
    <location>
        <begin position="22"/>
        <end position="78"/>
    </location>
</feature>
<dbReference type="EMBL" id="BMAO01008050">
    <property type="protein sequence ID" value="GFR20430.1"/>
    <property type="molecule type" value="Genomic_DNA"/>
</dbReference>
<gene>
    <name evidence="3" type="ORF">TNCT_200991</name>
</gene>
<feature type="compositionally biased region" description="Acidic residues" evidence="1">
    <location>
        <begin position="24"/>
        <end position="33"/>
    </location>
</feature>
<feature type="non-terminal residue" evidence="3">
    <location>
        <position position="1"/>
    </location>
</feature>
<dbReference type="AlphaFoldDB" id="A0A8X6J521"/>